<feature type="domain" description="KxDL" evidence="3">
    <location>
        <begin position="112"/>
        <end position="195"/>
    </location>
</feature>
<dbReference type="EMBL" id="KZ989262">
    <property type="protein sequence ID" value="RKP27143.1"/>
    <property type="molecule type" value="Genomic_DNA"/>
</dbReference>
<reference evidence="5" key="1">
    <citation type="journal article" date="2018" name="Nat. Microbiol.">
        <title>Leveraging single-cell genomics to expand the fungal tree of life.</title>
        <authorList>
            <person name="Ahrendt S.R."/>
            <person name="Quandt C.A."/>
            <person name="Ciobanu D."/>
            <person name="Clum A."/>
            <person name="Salamov A."/>
            <person name="Andreopoulos B."/>
            <person name="Cheng J.F."/>
            <person name="Woyke T."/>
            <person name="Pelin A."/>
            <person name="Henrissat B."/>
            <person name="Reynolds N.K."/>
            <person name="Benny G.L."/>
            <person name="Smith M.E."/>
            <person name="James T.Y."/>
            <person name="Grigoriev I.V."/>
        </authorList>
    </citation>
    <scope>NUCLEOTIDE SEQUENCE [LARGE SCALE GENOMIC DNA]</scope>
    <source>
        <strain evidence="5">Benny S71-1</strain>
    </source>
</reference>
<dbReference type="OrthoDB" id="10258877at2759"/>
<evidence type="ECO:0000256" key="2">
    <source>
        <dbReference type="SAM" id="MobiDB-lite"/>
    </source>
</evidence>
<dbReference type="Proteomes" id="UP000278143">
    <property type="component" value="Unassembled WGS sequence"/>
</dbReference>
<keyword evidence="5" id="KW-1185">Reference proteome</keyword>
<dbReference type="GO" id="GO:0099078">
    <property type="term" value="C:BORC complex"/>
    <property type="evidence" value="ECO:0007669"/>
    <property type="project" value="TreeGrafter"/>
</dbReference>
<protein>
    <recommendedName>
        <fullName evidence="3">KxDL domain-containing protein</fullName>
    </recommendedName>
</protein>
<dbReference type="GO" id="GO:0032418">
    <property type="term" value="P:lysosome localization"/>
    <property type="evidence" value="ECO:0007669"/>
    <property type="project" value="TreeGrafter"/>
</dbReference>
<comment type="similarity">
    <text evidence="1">Belongs to the KXD1 family.</text>
</comment>
<name>A0A4P9Z3L6_9FUNG</name>
<dbReference type="InterPro" id="IPR039843">
    <property type="entry name" value="KXD1-like"/>
</dbReference>
<evidence type="ECO:0000313" key="5">
    <source>
        <dbReference type="Proteomes" id="UP000278143"/>
    </source>
</evidence>
<organism evidence="4 5">
    <name type="scientific">Syncephalis pseudoplumigaleata</name>
    <dbReference type="NCBI Taxonomy" id="1712513"/>
    <lineage>
        <taxon>Eukaryota</taxon>
        <taxon>Fungi</taxon>
        <taxon>Fungi incertae sedis</taxon>
        <taxon>Zoopagomycota</taxon>
        <taxon>Zoopagomycotina</taxon>
        <taxon>Zoopagomycetes</taxon>
        <taxon>Zoopagales</taxon>
        <taxon>Piptocephalidaceae</taxon>
        <taxon>Syncephalis</taxon>
    </lineage>
</organism>
<dbReference type="AlphaFoldDB" id="A0A4P9Z3L6"/>
<dbReference type="PANTHER" id="PTHR13511">
    <property type="entry name" value="KXDL MOTIF-CONTAINING PROTEIN 1"/>
    <property type="match status" value="1"/>
</dbReference>
<feature type="region of interest" description="Disordered" evidence="2">
    <location>
        <begin position="1"/>
        <end position="55"/>
    </location>
</feature>
<gene>
    <name evidence="4" type="ORF">SYNPS1DRAFT_27198</name>
</gene>
<accession>A0A4P9Z3L6</accession>
<dbReference type="PANTHER" id="PTHR13511:SF0">
    <property type="entry name" value="KXDL MOTIF-CONTAINING PROTEIN 1"/>
    <property type="match status" value="1"/>
</dbReference>
<proteinExistence type="inferred from homology"/>
<feature type="compositionally biased region" description="Low complexity" evidence="2">
    <location>
        <begin position="31"/>
        <end position="48"/>
    </location>
</feature>
<evidence type="ECO:0000256" key="1">
    <source>
        <dbReference type="ARBA" id="ARBA00005913"/>
    </source>
</evidence>
<evidence type="ECO:0000259" key="3">
    <source>
        <dbReference type="Pfam" id="PF10241"/>
    </source>
</evidence>
<dbReference type="Pfam" id="PF10241">
    <property type="entry name" value="KxDL"/>
    <property type="match status" value="1"/>
</dbReference>
<sequence>MADPSTTAAAAEAAPDRVLDESAVPEATPMRQQRTTDTARTATSQGTTPSVVVRMAGEGDQSVEADDSDGAASSHLMMNSRHSTYSSRPASSTYDGAAEGGTSLGRVLTAQLAGCMNEQTLADMVALQEATLDTATHTHDTLAAFNEFAEARYAELQKRLEQHMTFVLALRKDLDHVFRRLRALKDQCRQRHPEANQTVRALYPPATYLAEGDDDWEEHAEG</sequence>
<evidence type="ECO:0000313" key="4">
    <source>
        <dbReference type="EMBL" id="RKP27143.1"/>
    </source>
</evidence>
<dbReference type="InterPro" id="IPR019371">
    <property type="entry name" value="KxDL_dom"/>
</dbReference>